<reference evidence="12" key="1">
    <citation type="submission" date="2021-06" db="EMBL/GenBank/DDBJ databases">
        <authorList>
            <person name="Kallberg Y."/>
            <person name="Tangrot J."/>
            <person name="Rosling A."/>
        </authorList>
    </citation>
    <scope>NUCLEOTIDE SEQUENCE</scope>
    <source>
        <strain evidence="12">AZ414A</strain>
    </source>
</reference>
<evidence type="ECO:0000256" key="1">
    <source>
        <dbReference type="ARBA" id="ARBA00004240"/>
    </source>
</evidence>
<dbReference type="EMBL" id="CAJVPK010001659">
    <property type="protein sequence ID" value="CAG8594567.1"/>
    <property type="molecule type" value="Genomic_DNA"/>
</dbReference>
<dbReference type="Proteomes" id="UP000789706">
    <property type="component" value="Unassembled WGS sequence"/>
</dbReference>
<evidence type="ECO:0000256" key="6">
    <source>
        <dbReference type="ARBA" id="ARBA00022919"/>
    </source>
</evidence>
<dbReference type="CDD" id="cd08939">
    <property type="entry name" value="KDSR-like_SDR_c"/>
    <property type="match status" value="1"/>
</dbReference>
<comment type="caution">
    <text evidence="12">The sequence shown here is derived from an EMBL/GenBank/DDBJ whole genome shotgun (WGS) entry which is preliminary data.</text>
</comment>
<comment type="function">
    <text evidence="10">Catalyzes the reduction of 3'-oxosphinganine (3-ketodihydrosphingosine/KDS) to sphinganine (dihydrosphingosine/DHS), the second step of de novo sphingolipid biosynthesis.</text>
</comment>
<dbReference type="GO" id="GO:0030148">
    <property type="term" value="P:sphingolipid biosynthetic process"/>
    <property type="evidence" value="ECO:0007669"/>
    <property type="project" value="InterPro"/>
</dbReference>
<dbReference type="PRINTS" id="PR00081">
    <property type="entry name" value="GDHRDH"/>
</dbReference>
<keyword evidence="7" id="KW-0560">Oxidoreductase</keyword>
<keyword evidence="5" id="KW-0521">NADP</keyword>
<dbReference type="PANTHER" id="PTHR43550:SF3">
    <property type="entry name" value="3-KETODIHYDROSPHINGOSINE REDUCTASE"/>
    <property type="match status" value="1"/>
</dbReference>
<evidence type="ECO:0000256" key="4">
    <source>
        <dbReference type="ARBA" id="ARBA00022824"/>
    </source>
</evidence>
<evidence type="ECO:0000256" key="10">
    <source>
        <dbReference type="ARBA" id="ARBA00044737"/>
    </source>
</evidence>
<dbReference type="AlphaFoldDB" id="A0A9N9CA32"/>
<comment type="subcellular location">
    <subcellularLocation>
        <location evidence="1">Endoplasmic reticulum</location>
    </subcellularLocation>
</comment>
<dbReference type="GO" id="GO:0005789">
    <property type="term" value="C:endoplasmic reticulum membrane"/>
    <property type="evidence" value="ECO:0007669"/>
    <property type="project" value="TreeGrafter"/>
</dbReference>
<dbReference type="Gene3D" id="3.40.50.720">
    <property type="entry name" value="NAD(P)-binding Rossmann-like Domain"/>
    <property type="match status" value="1"/>
</dbReference>
<organism evidence="12 13">
    <name type="scientific">Diversispora eburnea</name>
    <dbReference type="NCBI Taxonomy" id="1213867"/>
    <lineage>
        <taxon>Eukaryota</taxon>
        <taxon>Fungi</taxon>
        <taxon>Fungi incertae sedis</taxon>
        <taxon>Mucoromycota</taxon>
        <taxon>Glomeromycotina</taxon>
        <taxon>Glomeromycetes</taxon>
        <taxon>Diversisporales</taxon>
        <taxon>Diversisporaceae</taxon>
        <taxon>Diversispora</taxon>
    </lineage>
</organism>
<gene>
    <name evidence="12" type="ORF">DEBURN_LOCUS9223</name>
</gene>
<dbReference type="InterPro" id="IPR036291">
    <property type="entry name" value="NAD(P)-bd_dom_sf"/>
</dbReference>
<evidence type="ECO:0000256" key="7">
    <source>
        <dbReference type="ARBA" id="ARBA00023002"/>
    </source>
</evidence>
<evidence type="ECO:0000313" key="13">
    <source>
        <dbReference type="Proteomes" id="UP000789706"/>
    </source>
</evidence>
<evidence type="ECO:0000256" key="8">
    <source>
        <dbReference type="ARBA" id="ARBA00023098"/>
    </source>
</evidence>
<dbReference type="PANTHER" id="PTHR43550">
    <property type="entry name" value="3-KETODIHYDROSPHINGOSINE REDUCTASE"/>
    <property type="match status" value="1"/>
</dbReference>
<keyword evidence="8" id="KW-0443">Lipid metabolism</keyword>
<dbReference type="InterPro" id="IPR002347">
    <property type="entry name" value="SDR_fam"/>
</dbReference>
<dbReference type="SUPFAM" id="SSF51735">
    <property type="entry name" value="NAD(P)-binding Rossmann-fold domains"/>
    <property type="match status" value="1"/>
</dbReference>
<keyword evidence="4" id="KW-0256">Endoplasmic reticulum</keyword>
<proteinExistence type="predicted"/>
<protein>
    <recommendedName>
        <fullName evidence="9">3-dehydrosphinganine reductase</fullName>
        <ecNumber evidence="9">1.1.1.102</ecNumber>
    </recommendedName>
</protein>
<keyword evidence="6" id="KW-0746">Sphingolipid metabolism</keyword>
<keyword evidence="13" id="KW-1185">Reference proteome</keyword>
<comment type="pathway">
    <text evidence="3">Sphingolipid metabolism.</text>
</comment>
<comment type="pathway">
    <text evidence="2">Lipid metabolism; sphingolipid metabolism.</text>
</comment>
<evidence type="ECO:0000256" key="3">
    <source>
        <dbReference type="ARBA" id="ARBA00004991"/>
    </source>
</evidence>
<sequence>MILALFDGFPRYFFFTTANQDTPNCPGLGKEIGKILAAKGAHVTICARNKKDLDIALEEIKGAAQHRNDYSKLIFNAISADLTKNEESIRALDEASAKHNGVPDIIFCNAGFCLPKVFIEQPIEDFEYMMQINYFGALYTAHGKIIFVSSVAALVGFMGYSAYSPSKLALRSLTECLRNELILYDIGVHCFFPGTMDTDSVKEENKIKPQATKKIEGDDKVTPEHAAKSLYKGLCKGNVFITSDLLVSNYLDCIKTRKIN</sequence>
<dbReference type="InterPro" id="IPR045022">
    <property type="entry name" value="KDSR-like"/>
</dbReference>
<evidence type="ECO:0000256" key="11">
    <source>
        <dbReference type="ARBA" id="ARBA00048930"/>
    </source>
</evidence>
<evidence type="ECO:0000256" key="9">
    <source>
        <dbReference type="ARBA" id="ARBA00026112"/>
    </source>
</evidence>
<evidence type="ECO:0000256" key="5">
    <source>
        <dbReference type="ARBA" id="ARBA00022857"/>
    </source>
</evidence>
<dbReference type="GO" id="GO:0006666">
    <property type="term" value="P:3-keto-sphinganine metabolic process"/>
    <property type="evidence" value="ECO:0007669"/>
    <property type="project" value="InterPro"/>
</dbReference>
<name>A0A9N9CA32_9GLOM</name>
<accession>A0A9N9CA32</accession>
<evidence type="ECO:0000256" key="2">
    <source>
        <dbReference type="ARBA" id="ARBA00004760"/>
    </source>
</evidence>
<dbReference type="OrthoDB" id="10267115at2759"/>
<dbReference type="GO" id="GO:0047560">
    <property type="term" value="F:3-dehydrosphinganine reductase activity"/>
    <property type="evidence" value="ECO:0007669"/>
    <property type="project" value="UniProtKB-EC"/>
</dbReference>
<comment type="catalytic activity">
    <reaction evidence="11">
        <text>sphinganine + NADP(+) = 3-oxosphinganine + NADPH + H(+)</text>
        <dbReference type="Rhea" id="RHEA:22640"/>
        <dbReference type="ChEBI" id="CHEBI:15378"/>
        <dbReference type="ChEBI" id="CHEBI:57783"/>
        <dbReference type="ChEBI" id="CHEBI:57817"/>
        <dbReference type="ChEBI" id="CHEBI:58299"/>
        <dbReference type="ChEBI" id="CHEBI:58349"/>
        <dbReference type="EC" id="1.1.1.102"/>
    </reaction>
    <physiologicalReaction direction="right-to-left" evidence="11">
        <dbReference type="Rhea" id="RHEA:22642"/>
    </physiologicalReaction>
</comment>
<dbReference type="EC" id="1.1.1.102" evidence="9"/>
<evidence type="ECO:0000313" key="12">
    <source>
        <dbReference type="EMBL" id="CAG8594567.1"/>
    </source>
</evidence>
<dbReference type="Pfam" id="PF00106">
    <property type="entry name" value="adh_short"/>
    <property type="match status" value="1"/>
</dbReference>